<organism evidence="1">
    <name type="scientific">marine sediment metagenome</name>
    <dbReference type="NCBI Taxonomy" id="412755"/>
    <lineage>
        <taxon>unclassified sequences</taxon>
        <taxon>metagenomes</taxon>
        <taxon>ecological metagenomes</taxon>
    </lineage>
</organism>
<protein>
    <submittedName>
        <fullName evidence="1">Uncharacterized protein</fullName>
    </submittedName>
</protein>
<accession>A0A0F8WJA3</accession>
<comment type="caution">
    <text evidence="1">The sequence shown here is derived from an EMBL/GenBank/DDBJ whole genome shotgun (WGS) entry which is preliminary data.</text>
</comment>
<evidence type="ECO:0000313" key="1">
    <source>
        <dbReference type="EMBL" id="KKK56942.1"/>
    </source>
</evidence>
<proteinExistence type="predicted"/>
<reference evidence="1" key="1">
    <citation type="journal article" date="2015" name="Nature">
        <title>Complex archaea that bridge the gap between prokaryotes and eukaryotes.</title>
        <authorList>
            <person name="Spang A."/>
            <person name="Saw J.H."/>
            <person name="Jorgensen S.L."/>
            <person name="Zaremba-Niedzwiedzka K."/>
            <person name="Martijn J."/>
            <person name="Lind A.E."/>
            <person name="van Eijk R."/>
            <person name="Schleper C."/>
            <person name="Guy L."/>
            <person name="Ettema T.J."/>
        </authorList>
    </citation>
    <scope>NUCLEOTIDE SEQUENCE</scope>
</reference>
<dbReference type="EMBL" id="LAZR01064738">
    <property type="protein sequence ID" value="KKK56942.1"/>
    <property type="molecule type" value="Genomic_DNA"/>
</dbReference>
<feature type="non-terminal residue" evidence="1">
    <location>
        <position position="1"/>
    </location>
</feature>
<sequence length="157" mass="17189">CPYDEVEITLKMIVKTSGQIYIGALVQAIETVDDFGDLEDIVIGTDESNVNMFQVLDTSDNIKQLKKDNSVYAATKALFFTAGSYVDVIILVPAMIIEARLNALEDAIVKPADMLYTAALGGTKLEDGCTYLNNIGKALCKILVSDNIEYIIILVTW</sequence>
<name>A0A0F8WJA3_9ZZZZ</name>
<dbReference type="AlphaFoldDB" id="A0A0F8WJA3"/>
<gene>
    <name evidence="1" type="ORF">LCGC14_3059460</name>
</gene>